<dbReference type="AlphaFoldDB" id="A0A246I1K8"/>
<comment type="caution">
    <text evidence="2">The sequence shown here is derived from an EMBL/GenBank/DDBJ whole genome shotgun (WGS) entry which is preliminary data.</text>
</comment>
<feature type="region of interest" description="Disordered" evidence="1">
    <location>
        <begin position="169"/>
        <end position="194"/>
    </location>
</feature>
<protein>
    <recommendedName>
        <fullName evidence="4">Sel1 repeat family protein</fullName>
    </recommendedName>
</protein>
<reference evidence="2 3" key="1">
    <citation type="submission" date="2017-06" db="EMBL/GenBank/DDBJ databases">
        <authorList>
            <person name="Kim H.J."/>
            <person name="Triplett B.A."/>
        </authorList>
    </citation>
    <scope>NUCLEOTIDE SEQUENCE [LARGE SCALE GENOMIC DNA]</scope>
    <source>
        <strain evidence="2 3">594</strain>
    </source>
</reference>
<organism evidence="2 3">
    <name type="scientific">Stenotrophomonas maltophilia</name>
    <name type="common">Pseudomonas maltophilia</name>
    <name type="synonym">Xanthomonas maltophilia</name>
    <dbReference type="NCBI Taxonomy" id="40324"/>
    <lineage>
        <taxon>Bacteria</taxon>
        <taxon>Pseudomonadati</taxon>
        <taxon>Pseudomonadota</taxon>
        <taxon>Gammaproteobacteria</taxon>
        <taxon>Lysobacterales</taxon>
        <taxon>Lysobacteraceae</taxon>
        <taxon>Stenotrophomonas</taxon>
        <taxon>Stenotrophomonas maltophilia group</taxon>
    </lineage>
</organism>
<sequence>MDMQAGGGFEPPAKTDSQELGLMILFKRAGLLLCLAGAGSVNAQVPPQPDRPKVELDGSIATDDGAELDDKQLRTLVGRADAGNAEAAFRLSRHFEGKGVAGNSHMWLAYAAALGHPIAQYNVFFILRDKQDCESSSEAYAWLKSAALKGVKAAHSELEQAARMASLRCASKREEERSHLPTREASVATQSSPP</sequence>
<name>A0A246I1K8_STEMA</name>
<dbReference type="Gene3D" id="1.25.40.10">
    <property type="entry name" value="Tetratricopeptide repeat domain"/>
    <property type="match status" value="1"/>
</dbReference>
<evidence type="ECO:0000313" key="2">
    <source>
        <dbReference type="EMBL" id="OWQ71840.1"/>
    </source>
</evidence>
<feature type="compositionally biased region" description="Basic and acidic residues" evidence="1">
    <location>
        <begin position="171"/>
        <end position="182"/>
    </location>
</feature>
<evidence type="ECO:0008006" key="4">
    <source>
        <dbReference type="Google" id="ProtNLM"/>
    </source>
</evidence>
<proteinExistence type="predicted"/>
<accession>A0A246I1K8</accession>
<gene>
    <name evidence="2" type="ORF">CEE63_15465</name>
</gene>
<evidence type="ECO:0000256" key="1">
    <source>
        <dbReference type="SAM" id="MobiDB-lite"/>
    </source>
</evidence>
<dbReference type="EMBL" id="NIVX01000092">
    <property type="protein sequence ID" value="OWQ71840.1"/>
    <property type="molecule type" value="Genomic_DNA"/>
</dbReference>
<dbReference type="RefSeq" id="WP_088497452.1">
    <property type="nucleotide sequence ID" value="NZ_JAJNEH010000041.1"/>
</dbReference>
<dbReference type="Proteomes" id="UP000197090">
    <property type="component" value="Unassembled WGS sequence"/>
</dbReference>
<dbReference type="InterPro" id="IPR011990">
    <property type="entry name" value="TPR-like_helical_dom_sf"/>
</dbReference>
<evidence type="ECO:0000313" key="3">
    <source>
        <dbReference type="Proteomes" id="UP000197090"/>
    </source>
</evidence>